<dbReference type="InterPro" id="IPR036953">
    <property type="entry name" value="GreA/GreB_C_sf"/>
</dbReference>
<dbReference type="EMBL" id="FXUI01000002">
    <property type="protein sequence ID" value="SMP57268.1"/>
    <property type="molecule type" value="Genomic_DNA"/>
</dbReference>
<reference evidence="3 4" key="1">
    <citation type="submission" date="2017-05" db="EMBL/GenBank/DDBJ databases">
        <authorList>
            <person name="Varghese N."/>
            <person name="Submissions S."/>
        </authorList>
    </citation>
    <scope>NUCLEOTIDE SEQUENCE [LARGE SCALE GENOMIC DNA]</scope>
    <source>
        <strain evidence="3 4">SM16</strain>
    </source>
</reference>
<gene>
    <name evidence="3" type="ORF">SAMN06296065_102249</name>
</gene>
<accession>A0ABY1Q2N6</accession>
<dbReference type="InterPro" id="IPR001437">
    <property type="entry name" value="Tscrpt_elong_fac_GreA/B_C"/>
</dbReference>
<keyword evidence="4" id="KW-1185">Reference proteome</keyword>
<evidence type="ECO:0000313" key="4">
    <source>
        <dbReference type="Proteomes" id="UP001157910"/>
    </source>
</evidence>
<keyword evidence="3" id="KW-0648">Protein biosynthesis</keyword>
<keyword evidence="3" id="KW-0251">Elongation factor</keyword>
<proteinExistence type="predicted"/>
<name>A0ABY1Q2N6_9SPHN</name>
<evidence type="ECO:0000259" key="2">
    <source>
        <dbReference type="Pfam" id="PF01272"/>
    </source>
</evidence>
<feature type="domain" description="Transcription elongation factor GreA/GreB C-terminal" evidence="2">
    <location>
        <begin position="83"/>
        <end position="150"/>
    </location>
</feature>
<dbReference type="Pfam" id="PF01272">
    <property type="entry name" value="GreA_GreB"/>
    <property type="match status" value="1"/>
</dbReference>
<keyword evidence="1" id="KW-0175">Coiled coil</keyword>
<organism evidence="3 4">
    <name type="scientific">Novosphingobium panipatense</name>
    <dbReference type="NCBI Taxonomy" id="428991"/>
    <lineage>
        <taxon>Bacteria</taxon>
        <taxon>Pseudomonadati</taxon>
        <taxon>Pseudomonadota</taxon>
        <taxon>Alphaproteobacteria</taxon>
        <taxon>Sphingomonadales</taxon>
        <taxon>Sphingomonadaceae</taxon>
        <taxon>Novosphingobium</taxon>
    </lineage>
</organism>
<evidence type="ECO:0000256" key="1">
    <source>
        <dbReference type="SAM" id="Coils"/>
    </source>
</evidence>
<protein>
    <submittedName>
        <fullName evidence="3">Transcription elongation factor, GreA/GreB family</fullName>
    </submittedName>
</protein>
<dbReference type="SUPFAM" id="SSF54534">
    <property type="entry name" value="FKBP-like"/>
    <property type="match status" value="1"/>
</dbReference>
<evidence type="ECO:0000313" key="3">
    <source>
        <dbReference type="EMBL" id="SMP57268.1"/>
    </source>
</evidence>
<dbReference type="RefSeq" id="WP_283405285.1">
    <property type="nucleotide sequence ID" value="NZ_FXUI01000002.1"/>
</dbReference>
<sequence>MSVAFRRDGDEEHLEPKFEVPIPPGPNLVTAAGMTLIEERIEALDARIATISDETTLAAARRDLRYWRNRLATAELQSTPTGSTVQFGSRVRFTLNGKPREIVIVGHDEADPARNRLAFTAPLARALLGGEAGDITDFGGCEDAIEIVEVTPA</sequence>
<feature type="coiled-coil region" evidence="1">
    <location>
        <begin position="34"/>
        <end position="77"/>
    </location>
</feature>
<dbReference type="Proteomes" id="UP001157910">
    <property type="component" value="Unassembled WGS sequence"/>
</dbReference>
<dbReference type="GO" id="GO:0003746">
    <property type="term" value="F:translation elongation factor activity"/>
    <property type="evidence" value="ECO:0007669"/>
    <property type="project" value="UniProtKB-KW"/>
</dbReference>
<comment type="caution">
    <text evidence="3">The sequence shown here is derived from an EMBL/GenBank/DDBJ whole genome shotgun (WGS) entry which is preliminary data.</text>
</comment>
<dbReference type="Gene3D" id="3.10.50.30">
    <property type="entry name" value="Transcription elongation factor, GreA/GreB, C-terminal domain"/>
    <property type="match status" value="1"/>
</dbReference>